<proteinExistence type="predicted"/>
<feature type="compositionally biased region" description="Gly residues" evidence="1">
    <location>
        <begin position="195"/>
        <end position="209"/>
    </location>
</feature>
<gene>
    <name evidence="2" type="ORF">AVDCRST_MAG11-3810</name>
</gene>
<feature type="compositionally biased region" description="Basic residues" evidence="1">
    <location>
        <begin position="138"/>
        <end position="153"/>
    </location>
</feature>
<feature type="compositionally biased region" description="Basic and acidic residues" evidence="1">
    <location>
        <begin position="239"/>
        <end position="278"/>
    </location>
</feature>
<feature type="compositionally biased region" description="Basic and acidic residues" evidence="1">
    <location>
        <begin position="168"/>
        <end position="186"/>
    </location>
</feature>
<feature type="compositionally biased region" description="Basic residues" evidence="1">
    <location>
        <begin position="390"/>
        <end position="402"/>
    </location>
</feature>
<evidence type="ECO:0000256" key="1">
    <source>
        <dbReference type="SAM" id="MobiDB-lite"/>
    </source>
</evidence>
<evidence type="ECO:0000313" key="2">
    <source>
        <dbReference type="EMBL" id="CAA9355890.1"/>
    </source>
</evidence>
<dbReference type="GO" id="GO:0016851">
    <property type="term" value="F:magnesium chelatase activity"/>
    <property type="evidence" value="ECO:0007669"/>
    <property type="project" value="UniProtKB-EC"/>
</dbReference>
<feature type="non-terminal residue" evidence="2">
    <location>
        <position position="490"/>
    </location>
</feature>
<feature type="compositionally biased region" description="Basic and acidic residues" evidence="1">
    <location>
        <begin position="50"/>
        <end position="61"/>
    </location>
</feature>
<feature type="compositionally biased region" description="Basic and acidic residues" evidence="1">
    <location>
        <begin position="311"/>
        <end position="322"/>
    </location>
</feature>
<organism evidence="2">
    <name type="scientific">uncultured Gemmatimonadaceae bacterium</name>
    <dbReference type="NCBI Taxonomy" id="246130"/>
    <lineage>
        <taxon>Bacteria</taxon>
        <taxon>Pseudomonadati</taxon>
        <taxon>Gemmatimonadota</taxon>
        <taxon>Gemmatimonadia</taxon>
        <taxon>Gemmatimonadales</taxon>
        <taxon>Gemmatimonadaceae</taxon>
        <taxon>environmental samples</taxon>
    </lineage>
</organism>
<feature type="non-terminal residue" evidence="2">
    <location>
        <position position="1"/>
    </location>
</feature>
<feature type="compositionally biased region" description="Basic residues" evidence="1">
    <location>
        <begin position="433"/>
        <end position="442"/>
    </location>
</feature>
<feature type="compositionally biased region" description="Low complexity" evidence="1">
    <location>
        <begin position="14"/>
        <end position="25"/>
    </location>
</feature>
<feature type="compositionally biased region" description="Basic residues" evidence="1">
    <location>
        <begin position="340"/>
        <end position="349"/>
    </location>
</feature>
<dbReference type="EC" id="6.6.1.1" evidence="2"/>
<protein>
    <submittedName>
        <fullName evidence="2">Magnesium chelatase, subunit ChlI</fullName>
        <ecNumber evidence="2">6.6.1.1</ecNumber>
    </submittedName>
</protein>
<name>A0A6J4MI15_9BACT</name>
<feature type="region of interest" description="Disordered" evidence="1">
    <location>
        <begin position="1"/>
        <end position="490"/>
    </location>
</feature>
<reference evidence="2" key="1">
    <citation type="submission" date="2020-02" db="EMBL/GenBank/DDBJ databases">
        <authorList>
            <person name="Meier V. D."/>
        </authorList>
    </citation>
    <scope>NUCLEOTIDE SEQUENCE</scope>
    <source>
        <strain evidence="2">AVDCRST_MAG11</strain>
    </source>
</reference>
<dbReference type="AlphaFoldDB" id="A0A6J4MI15"/>
<feature type="compositionally biased region" description="Basic residues" evidence="1">
    <location>
        <begin position="116"/>
        <end position="125"/>
    </location>
</feature>
<feature type="compositionally biased region" description="Basic residues" evidence="1">
    <location>
        <begin position="358"/>
        <end position="369"/>
    </location>
</feature>
<accession>A0A6J4MI15</accession>
<feature type="compositionally biased region" description="Basic and acidic residues" evidence="1">
    <location>
        <begin position="87"/>
        <end position="96"/>
    </location>
</feature>
<feature type="compositionally biased region" description="Basic residues" evidence="1">
    <location>
        <begin position="279"/>
        <end position="302"/>
    </location>
</feature>
<dbReference type="EMBL" id="CADCTU010000809">
    <property type="protein sequence ID" value="CAA9355890.1"/>
    <property type="molecule type" value="Genomic_DNA"/>
</dbReference>
<keyword evidence="2" id="KW-0436">Ligase</keyword>
<feature type="compositionally biased region" description="Basic residues" evidence="1">
    <location>
        <begin position="409"/>
        <end position="425"/>
    </location>
</feature>
<sequence>GVPPRNPRRAQELAVRCARAPAAVRQGRAPAEPDREAQAGRAALRRRGRLRGDGDAADRQRPALQAQLHPARPARAGQVAHPAVARDPARRRDPDRRRQRGERQPVPADLEVRQVAHGRGRRRHADRVARARQPVRREARHPRRDDRRHHRRRGPDQGGARRAPALRRAHDPVRDAPAREPGDLRAQRAPRPLGQGAGGPLQHHAGGGRPDQRLPRAAPARRPAHLHGEPRGLHRARQDHHAAQGPHRERDHHALPRERRARDGDHRAGGVDGPERRGGARPRVHRRGRGAHRVRGPHRQAHRPPLGRLAAHADHGARERRLQRGASLAGHRGARDRPPPRRRVRRAVRDHRQDRARVRGRARGRARGRTRADPPRGRRHLPGARGGGEHRRHRDVVRRGRRAAGDRRRVVRRRAQGVHPRARARGRGEPHRSRAQGRHRGGGGRLRAGARVARRPQEDLAQRRRAVRPRGGGEAPPPEPGPVRRRDERV</sequence>